<dbReference type="EMBL" id="CM003378">
    <property type="protein sequence ID" value="KOM50124.1"/>
    <property type="molecule type" value="Genomic_DNA"/>
</dbReference>
<protein>
    <submittedName>
        <fullName evidence="1">Uncharacterized protein</fullName>
    </submittedName>
</protein>
<dbReference type="Proteomes" id="UP000053144">
    <property type="component" value="Chromosome 8"/>
</dbReference>
<organism evidence="1 2">
    <name type="scientific">Phaseolus angularis</name>
    <name type="common">Azuki bean</name>
    <name type="synonym">Vigna angularis</name>
    <dbReference type="NCBI Taxonomy" id="3914"/>
    <lineage>
        <taxon>Eukaryota</taxon>
        <taxon>Viridiplantae</taxon>
        <taxon>Streptophyta</taxon>
        <taxon>Embryophyta</taxon>
        <taxon>Tracheophyta</taxon>
        <taxon>Spermatophyta</taxon>
        <taxon>Magnoliopsida</taxon>
        <taxon>eudicotyledons</taxon>
        <taxon>Gunneridae</taxon>
        <taxon>Pentapetalae</taxon>
        <taxon>rosids</taxon>
        <taxon>fabids</taxon>
        <taxon>Fabales</taxon>
        <taxon>Fabaceae</taxon>
        <taxon>Papilionoideae</taxon>
        <taxon>50 kb inversion clade</taxon>
        <taxon>NPAAA clade</taxon>
        <taxon>indigoferoid/millettioid clade</taxon>
        <taxon>Phaseoleae</taxon>
        <taxon>Vigna</taxon>
    </lineage>
</organism>
<dbReference type="Gramene" id="KOM50124">
    <property type="protein sequence ID" value="KOM50124"/>
    <property type="gene ID" value="LR48_Vigan08g095100"/>
</dbReference>
<sequence length="115" mass="12677">MVIRFCACAFGKRSGAFGDLWEEVVGEVEFIYGDALEALEEETKKFEAGGLGGVRLGIEGLVFLGGSIDGESTVSTSRLRSARGSRDQALKHDRKLWSKLLKESDKTEMERQGKF</sequence>
<evidence type="ECO:0000313" key="2">
    <source>
        <dbReference type="Proteomes" id="UP000053144"/>
    </source>
</evidence>
<dbReference type="AlphaFoldDB" id="A0A0L9V617"/>
<accession>A0A0L9V617</accession>
<proteinExistence type="predicted"/>
<gene>
    <name evidence="1" type="ORF">LR48_Vigan08g095100</name>
</gene>
<name>A0A0L9V617_PHAAN</name>
<reference evidence="2" key="1">
    <citation type="journal article" date="2015" name="Proc. Natl. Acad. Sci. U.S.A.">
        <title>Genome sequencing of adzuki bean (Vigna angularis) provides insight into high starch and low fat accumulation and domestication.</title>
        <authorList>
            <person name="Yang K."/>
            <person name="Tian Z."/>
            <person name="Chen C."/>
            <person name="Luo L."/>
            <person name="Zhao B."/>
            <person name="Wang Z."/>
            <person name="Yu L."/>
            <person name="Li Y."/>
            <person name="Sun Y."/>
            <person name="Li W."/>
            <person name="Chen Y."/>
            <person name="Li Y."/>
            <person name="Zhang Y."/>
            <person name="Ai D."/>
            <person name="Zhao J."/>
            <person name="Shang C."/>
            <person name="Ma Y."/>
            <person name="Wu B."/>
            <person name="Wang M."/>
            <person name="Gao L."/>
            <person name="Sun D."/>
            <person name="Zhang P."/>
            <person name="Guo F."/>
            <person name="Wang W."/>
            <person name="Li Y."/>
            <person name="Wang J."/>
            <person name="Varshney R.K."/>
            <person name="Wang J."/>
            <person name="Ling H.Q."/>
            <person name="Wan P."/>
        </authorList>
    </citation>
    <scope>NUCLEOTIDE SEQUENCE</scope>
    <source>
        <strain evidence="2">cv. Jingnong 6</strain>
    </source>
</reference>
<evidence type="ECO:0000313" key="1">
    <source>
        <dbReference type="EMBL" id="KOM50124.1"/>
    </source>
</evidence>